<accession>A0A816DPF5</accession>
<comment type="caution">
    <text evidence="1">The sequence shown here is derived from an EMBL/GenBank/DDBJ whole genome shotgun (WGS) entry which is preliminary data.</text>
</comment>
<evidence type="ECO:0000313" key="2">
    <source>
        <dbReference type="EMBL" id="CAF4543173.1"/>
    </source>
</evidence>
<dbReference type="EMBL" id="CAJOBC010114074">
    <property type="protein sequence ID" value="CAF4543173.1"/>
    <property type="molecule type" value="Genomic_DNA"/>
</dbReference>
<sequence length="79" mass="8966">IKISVDFDELPKMVLPFALNLNPGLPAYVQQQIVKQELQRRQDEAADTITTNPIIANRAIFQRGGLGRNDIDILIRYFA</sequence>
<dbReference type="AlphaFoldDB" id="A0A816DPF5"/>
<feature type="non-terminal residue" evidence="1">
    <location>
        <position position="1"/>
    </location>
</feature>
<dbReference type="Proteomes" id="UP000663829">
    <property type="component" value="Unassembled WGS sequence"/>
</dbReference>
<reference evidence="1" key="1">
    <citation type="submission" date="2021-02" db="EMBL/GenBank/DDBJ databases">
        <authorList>
            <person name="Nowell W R."/>
        </authorList>
    </citation>
    <scope>NUCLEOTIDE SEQUENCE</scope>
</reference>
<proteinExistence type="predicted"/>
<name>A0A816DPF5_9BILA</name>
<organism evidence="1 3">
    <name type="scientific">Didymodactylos carnosus</name>
    <dbReference type="NCBI Taxonomy" id="1234261"/>
    <lineage>
        <taxon>Eukaryota</taxon>
        <taxon>Metazoa</taxon>
        <taxon>Spiralia</taxon>
        <taxon>Gnathifera</taxon>
        <taxon>Rotifera</taxon>
        <taxon>Eurotatoria</taxon>
        <taxon>Bdelloidea</taxon>
        <taxon>Philodinida</taxon>
        <taxon>Philodinidae</taxon>
        <taxon>Didymodactylos</taxon>
    </lineage>
</organism>
<protein>
    <submittedName>
        <fullName evidence="1">Uncharacterized protein</fullName>
    </submittedName>
</protein>
<gene>
    <name evidence="1" type="ORF">GPM918_LOCUS44691</name>
    <name evidence="2" type="ORF">SRO942_LOCUS46676</name>
</gene>
<keyword evidence="3" id="KW-1185">Reference proteome</keyword>
<dbReference type="Proteomes" id="UP000681722">
    <property type="component" value="Unassembled WGS sequence"/>
</dbReference>
<evidence type="ECO:0000313" key="3">
    <source>
        <dbReference type="Proteomes" id="UP000663829"/>
    </source>
</evidence>
<evidence type="ECO:0000313" key="1">
    <source>
        <dbReference type="EMBL" id="CAF1636614.1"/>
    </source>
</evidence>
<dbReference type="EMBL" id="CAJNOQ010045668">
    <property type="protein sequence ID" value="CAF1636614.1"/>
    <property type="molecule type" value="Genomic_DNA"/>
</dbReference>